<feature type="transmembrane region" description="Helical" evidence="1">
    <location>
        <begin position="97"/>
        <end position="116"/>
    </location>
</feature>
<evidence type="ECO:0008006" key="5">
    <source>
        <dbReference type="Google" id="ProtNLM"/>
    </source>
</evidence>
<proteinExistence type="predicted"/>
<protein>
    <recommendedName>
        <fullName evidence="5">Copper resistance protein D domain-containing protein</fullName>
    </recommendedName>
</protein>
<dbReference type="Proteomes" id="UP000593737">
    <property type="component" value="Chromosome"/>
</dbReference>
<dbReference type="EMBL" id="CP047423">
    <property type="protein sequence ID" value="QPD05810.1"/>
    <property type="molecule type" value="Genomic_DNA"/>
</dbReference>
<feature type="chain" id="PRO_5032367288" description="Copper resistance protein D domain-containing protein" evidence="2">
    <location>
        <begin position="31"/>
        <end position="255"/>
    </location>
</feature>
<keyword evidence="1" id="KW-1133">Transmembrane helix</keyword>
<feature type="signal peptide" evidence="2">
    <location>
        <begin position="1"/>
        <end position="30"/>
    </location>
</feature>
<evidence type="ECO:0000313" key="4">
    <source>
        <dbReference type="Proteomes" id="UP000593737"/>
    </source>
</evidence>
<sequence>MGSSMKWGNLLLSVLLLVGVLLAWPAAVCAEPAPDHQQASLPTDMKHKAHGMEGSGGWEGSAEGIAYSEFNHHVTGLSDLLFGLAELATALQYPQLIWARFLLPGALGITGVYLFVWSDHDAWPIGSLSFAETFGGDDLEIIEHKLYSLLALAISVCETLRRTGRVRHPVWAAPLVFLVLIGSLLLFVHSHGNHPAMAKIELHHALLGTVGVCAALSKAVASWMPGASQQLVKWAEVAWAGSVILFGLLLLVYSE</sequence>
<organism evidence="3 4">
    <name type="scientific">Candidatus Nitrospira kreftii</name>
    <dbReference type="NCBI Taxonomy" id="2652173"/>
    <lineage>
        <taxon>Bacteria</taxon>
        <taxon>Pseudomonadati</taxon>
        <taxon>Nitrospirota</taxon>
        <taxon>Nitrospiria</taxon>
        <taxon>Nitrospirales</taxon>
        <taxon>Nitrospiraceae</taxon>
        <taxon>Nitrospira</taxon>
    </lineage>
</organism>
<dbReference type="KEGG" id="nkf:Nkreftii_003584"/>
<keyword evidence="1" id="KW-0812">Transmembrane</keyword>
<evidence type="ECO:0000313" key="3">
    <source>
        <dbReference type="EMBL" id="QPD05810.1"/>
    </source>
</evidence>
<dbReference type="AlphaFoldDB" id="A0A7S8FH24"/>
<gene>
    <name evidence="3" type="ORF">Nkreftii_003584</name>
</gene>
<evidence type="ECO:0000256" key="1">
    <source>
        <dbReference type="SAM" id="Phobius"/>
    </source>
</evidence>
<feature type="transmembrane region" description="Helical" evidence="1">
    <location>
        <begin position="233"/>
        <end position="253"/>
    </location>
</feature>
<keyword evidence="2" id="KW-0732">Signal</keyword>
<feature type="transmembrane region" description="Helical" evidence="1">
    <location>
        <begin position="170"/>
        <end position="190"/>
    </location>
</feature>
<accession>A0A7S8FH24</accession>
<feature type="transmembrane region" description="Helical" evidence="1">
    <location>
        <begin position="202"/>
        <end position="221"/>
    </location>
</feature>
<keyword evidence="1" id="KW-0472">Membrane</keyword>
<reference evidence="3 4" key="1">
    <citation type="journal article" date="2020" name="ISME J.">
        <title>Enrichment and physiological characterization of a novel comammox Nitrospira indicates ammonium inhibition of complete nitrification.</title>
        <authorList>
            <person name="Sakoula D."/>
            <person name="Koch H."/>
            <person name="Frank J."/>
            <person name="Jetten M.S.M."/>
            <person name="van Kessel M.A.H.J."/>
            <person name="Lucker S."/>
        </authorList>
    </citation>
    <scope>NUCLEOTIDE SEQUENCE [LARGE SCALE GENOMIC DNA]</scope>
    <source>
        <strain evidence="3">Comreactor17</strain>
    </source>
</reference>
<name>A0A7S8FH24_9BACT</name>
<evidence type="ECO:0000256" key="2">
    <source>
        <dbReference type="SAM" id="SignalP"/>
    </source>
</evidence>